<dbReference type="STRING" id="313368.SAMN04488012_101309"/>
<dbReference type="AlphaFoldDB" id="A0A1M6AZJ2"/>
<keyword evidence="3" id="KW-1185">Reference proteome</keyword>
<dbReference type="EMBL" id="FQZA01000001">
    <property type="protein sequence ID" value="SHI41919.1"/>
    <property type="molecule type" value="Genomic_DNA"/>
</dbReference>
<feature type="domain" description="DUF6456" evidence="1">
    <location>
        <begin position="228"/>
        <end position="364"/>
    </location>
</feature>
<dbReference type="Proteomes" id="UP000184040">
    <property type="component" value="Unassembled WGS sequence"/>
</dbReference>
<reference evidence="2 3" key="1">
    <citation type="submission" date="2016-11" db="EMBL/GenBank/DDBJ databases">
        <authorList>
            <person name="Jaros S."/>
            <person name="Januszkiewicz K."/>
            <person name="Wedrychowicz H."/>
        </authorList>
    </citation>
    <scope>NUCLEOTIDE SEQUENCE [LARGE SCALE GENOMIC DNA]</scope>
    <source>
        <strain evidence="2 3">DSM 26892</strain>
    </source>
</reference>
<dbReference type="Pfam" id="PF20057">
    <property type="entry name" value="DUF6456"/>
    <property type="match status" value="1"/>
</dbReference>
<gene>
    <name evidence="2" type="ORF">SAMN04488012_101309</name>
</gene>
<proteinExistence type="predicted"/>
<evidence type="ECO:0000313" key="3">
    <source>
        <dbReference type="Proteomes" id="UP000184040"/>
    </source>
</evidence>
<evidence type="ECO:0000259" key="1">
    <source>
        <dbReference type="Pfam" id="PF20057"/>
    </source>
</evidence>
<protein>
    <recommendedName>
        <fullName evidence="1">DUF6456 domain-containing protein</fullName>
    </recommendedName>
</protein>
<organism evidence="2 3">
    <name type="scientific">Palleronia salina</name>
    <dbReference type="NCBI Taxonomy" id="313368"/>
    <lineage>
        <taxon>Bacteria</taxon>
        <taxon>Pseudomonadati</taxon>
        <taxon>Pseudomonadota</taxon>
        <taxon>Alphaproteobacteria</taxon>
        <taxon>Rhodobacterales</taxon>
        <taxon>Roseobacteraceae</taxon>
        <taxon>Palleronia</taxon>
    </lineage>
</organism>
<name>A0A1M6AZJ2_9RHOB</name>
<accession>A0A1M6AZJ2</accession>
<dbReference type="InterPro" id="IPR045599">
    <property type="entry name" value="DUF6456"/>
</dbReference>
<sequence>MPGGMVVLNQGKDMTKEAHGSFGGWVPTAARVYLQHVVDGKSIRALARDADCHASTVLRQVRRCEELRDDPLIDHALRRLSVQRSRGSHPGKPARDVTMKHDKTITTSPKPTAPVQPPEIYNAARRVLRRMAEPGACLAVAEGMEKAVVVRETDDGQTIRTAVVDTPVAEALALAGWIAAEDTGRITRYRIRPAGRVALKDMLDQVEAGLRADDAERDGEDTRGTGARYGAPESPLMMLSRRRDKNGRVFLTPDLVRVGERLREDFELAGLEADTDRDTFDAFMAEPSAPTLSADDLRGPGPKAARARLHAVMQDLGPGLGDVVLRACCLLEGMEPIERRMGWAARSGKIVLRIGLERLKRHYVETQGRLAPMIG</sequence>
<evidence type="ECO:0000313" key="2">
    <source>
        <dbReference type="EMBL" id="SHI41919.1"/>
    </source>
</evidence>